<protein>
    <submittedName>
        <fullName evidence="1">Uncharacterized protein</fullName>
    </submittedName>
</protein>
<reference evidence="1" key="1">
    <citation type="submission" date="2023-07" db="EMBL/GenBank/DDBJ databases">
        <title>draft genome sequence of fig (Ficus carica).</title>
        <authorList>
            <person name="Takahashi T."/>
            <person name="Nishimura K."/>
        </authorList>
    </citation>
    <scope>NUCLEOTIDE SEQUENCE</scope>
</reference>
<proteinExistence type="predicted"/>
<name>A0AA88DT78_FICCA</name>
<gene>
    <name evidence="1" type="ORF">TIFTF001_030394</name>
</gene>
<dbReference type="Proteomes" id="UP001187192">
    <property type="component" value="Unassembled WGS sequence"/>
</dbReference>
<organism evidence="1 2">
    <name type="scientific">Ficus carica</name>
    <name type="common">Common fig</name>
    <dbReference type="NCBI Taxonomy" id="3494"/>
    <lineage>
        <taxon>Eukaryota</taxon>
        <taxon>Viridiplantae</taxon>
        <taxon>Streptophyta</taxon>
        <taxon>Embryophyta</taxon>
        <taxon>Tracheophyta</taxon>
        <taxon>Spermatophyta</taxon>
        <taxon>Magnoliopsida</taxon>
        <taxon>eudicotyledons</taxon>
        <taxon>Gunneridae</taxon>
        <taxon>Pentapetalae</taxon>
        <taxon>rosids</taxon>
        <taxon>fabids</taxon>
        <taxon>Rosales</taxon>
        <taxon>Moraceae</taxon>
        <taxon>Ficeae</taxon>
        <taxon>Ficus</taxon>
    </lineage>
</organism>
<dbReference type="EMBL" id="BTGU01000109">
    <property type="protein sequence ID" value="GMN61302.1"/>
    <property type="molecule type" value="Genomic_DNA"/>
</dbReference>
<evidence type="ECO:0000313" key="1">
    <source>
        <dbReference type="EMBL" id="GMN61302.1"/>
    </source>
</evidence>
<dbReference type="AlphaFoldDB" id="A0AA88DT78"/>
<keyword evidence="2" id="KW-1185">Reference proteome</keyword>
<evidence type="ECO:0000313" key="2">
    <source>
        <dbReference type="Proteomes" id="UP001187192"/>
    </source>
</evidence>
<sequence length="123" mass="14072">MPTWFCCWALPQMASIFTGSNKIPPPRLNDSSSHRYWRDRDTWRQITTAGPQPQILMAPKHKIATTSIERHGGSFDCCSSGFFLAMARERLCNNEFRTINLENIAWPLNFRMRAAGRTAPEIA</sequence>
<comment type="caution">
    <text evidence="1">The sequence shown here is derived from an EMBL/GenBank/DDBJ whole genome shotgun (WGS) entry which is preliminary data.</text>
</comment>
<accession>A0AA88DT78</accession>